<keyword evidence="1" id="KW-0472">Membrane</keyword>
<feature type="transmembrane region" description="Helical" evidence="1">
    <location>
        <begin position="47"/>
        <end position="68"/>
    </location>
</feature>
<sequence length="123" mass="14442">MRVSESGKHHAATESAQRSKTPLSYLDDFRRARLCFPYCTLWCKRRILIAPLLLLLGDAMAYGLWMSWRRSVQLVDASDCLLLLVALVWLPDIMIELVGRLFFWRKRVLRLQGEFRFSTTCFE</sequence>
<accession>A0A7S1V0G6</accession>
<reference evidence="2" key="1">
    <citation type="submission" date="2021-01" db="EMBL/GenBank/DDBJ databases">
        <authorList>
            <person name="Corre E."/>
            <person name="Pelletier E."/>
            <person name="Niang G."/>
            <person name="Scheremetjew M."/>
            <person name="Finn R."/>
            <person name="Kale V."/>
            <person name="Holt S."/>
            <person name="Cochrane G."/>
            <person name="Meng A."/>
            <person name="Brown T."/>
            <person name="Cohen L."/>
        </authorList>
    </citation>
    <scope>NUCLEOTIDE SEQUENCE</scope>
    <source>
        <strain evidence="2">CCMP 410</strain>
    </source>
</reference>
<proteinExistence type="predicted"/>
<name>A0A7S1V0G6_9STRA</name>
<feature type="transmembrane region" description="Helical" evidence="1">
    <location>
        <begin position="80"/>
        <end position="103"/>
    </location>
</feature>
<dbReference type="EMBL" id="HBGK01024840">
    <property type="protein sequence ID" value="CAD9284004.1"/>
    <property type="molecule type" value="Transcribed_RNA"/>
</dbReference>
<gene>
    <name evidence="2" type="ORF">GOCE00092_LOCUS12916</name>
</gene>
<evidence type="ECO:0000256" key="1">
    <source>
        <dbReference type="SAM" id="Phobius"/>
    </source>
</evidence>
<protein>
    <submittedName>
        <fullName evidence="2">Uncharacterized protein</fullName>
    </submittedName>
</protein>
<keyword evidence="1" id="KW-1133">Transmembrane helix</keyword>
<keyword evidence="1" id="KW-0812">Transmembrane</keyword>
<dbReference type="AlphaFoldDB" id="A0A7S1V0G6"/>
<evidence type="ECO:0000313" key="2">
    <source>
        <dbReference type="EMBL" id="CAD9284004.1"/>
    </source>
</evidence>
<organism evidence="2">
    <name type="scientific">Grammatophora oceanica</name>
    <dbReference type="NCBI Taxonomy" id="210454"/>
    <lineage>
        <taxon>Eukaryota</taxon>
        <taxon>Sar</taxon>
        <taxon>Stramenopiles</taxon>
        <taxon>Ochrophyta</taxon>
        <taxon>Bacillariophyta</taxon>
        <taxon>Fragilariophyceae</taxon>
        <taxon>Fragilariophycidae</taxon>
        <taxon>Rhabdonematales</taxon>
        <taxon>Grammatophoraceae</taxon>
        <taxon>Grammatophora</taxon>
    </lineage>
</organism>